<accession>A0A8S2G9P5</accession>
<reference evidence="1" key="1">
    <citation type="submission" date="2021-02" db="EMBL/GenBank/DDBJ databases">
        <authorList>
            <person name="Nowell W R."/>
        </authorList>
    </citation>
    <scope>NUCLEOTIDE SEQUENCE</scope>
</reference>
<gene>
    <name evidence="1" type="ORF">OVA965_LOCUS45357</name>
    <name evidence="2" type="ORF">TMI583_LOCUS48787</name>
</gene>
<dbReference type="Proteomes" id="UP000682733">
    <property type="component" value="Unassembled WGS sequence"/>
</dbReference>
<dbReference type="EMBL" id="CAJOBA010101866">
    <property type="protein sequence ID" value="CAF4522911.1"/>
    <property type="molecule type" value="Genomic_DNA"/>
</dbReference>
<evidence type="ECO:0000313" key="1">
    <source>
        <dbReference type="EMBL" id="CAF1662661.1"/>
    </source>
</evidence>
<dbReference type="AlphaFoldDB" id="A0A8S2G9P5"/>
<feature type="non-terminal residue" evidence="1">
    <location>
        <position position="1"/>
    </location>
</feature>
<sequence length="46" mass="5395">MFAFILSDDAQQDQNYSNVLDEQLDLNDKVGFSCRYLNDQCLDIYL</sequence>
<dbReference type="Proteomes" id="UP000677228">
    <property type="component" value="Unassembled WGS sequence"/>
</dbReference>
<comment type="caution">
    <text evidence="1">The sequence shown here is derived from an EMBL/GenBank/DDBJ whole genome shotgun (WGS) entry which is preliminary data.</text>
</comment>
<protein>
    <submittedName>
        <fullName evidence="1">Uncharacterized protein</fullName>
    </submittedName>
</protein>
<organism evidence="1 3">
    <name type="scientific">Didymodactylos carnosus</name>
    <dbReference type="NCBI Taxonomy" id="1234261"/>
    <lineage>
        <taxon>Eukaryota</taxon>
        <taxon>Metazoa</taxon>
        <taxon>Spiralia</taxon>
        <taxon>Gnathifera</taxon>
        <taxon>Rotifera</taxon>
        <taxon>Eurotatoria</taxon>
        <taxon>Bdelloidea</taxon>
        <taxon>Philodinida</taxon>
        <taxon>Philodinidae</taxon>
        <taxon>Didymodactylos</taxon>
    </lineage>
</organism>
<evidence type="ECO:0000313" key="2">
    <source>
        <dbReference type="EMBL" id="CAF4522911.1"/>
    </source>
</evidence>
<dbReference type="EMBL" id="CAJNOK010070828">
    <property type="protein sequence ID" value="CAF1662661.1"/>
    <property type="molecule type" value="Genomic_DNA"/>
</dbReference>
<evidence type="ECO:0000313" key="3">
    <source>
        <dbReference type="Proteomes" id="UP000677228"/>
    </source>
</evidence>
<proteinExistence type="predicted"/>
<name>A0A8S2G9P5_9BILA</name>